<dbReference type="InterPro" id="IPR043534">
    <property type="entry name" value="EBDG/EBM"/>
</dbReference>
<dbReference type="Gene3D" id="3.20.20.80">
    <property type="entry name" value="Glycosidases"/>
    <property type="match status" value="1"/>
</dbReference>
<dbReference type="InterPro" id="IPR006103">
    <property type="entry name" value="Glyco_hydro_2_cat"/>
</dbReference>
<dbReference type="InterPro" id="IPR008979">
    <property type="entry name" value="Galactose-bd-like_sf"/>
</dbReference>
<dbReference type="SUPFAM" id="SSF49785">
    <property type="entry name" value="Galactose-binding domain-like"/>
    <property type="match status" value="1"/>
</dbReference>
<protein>
    <submittedName>
        <fullName evidence="7">Glycosyl hydrolase family 2</fullName>
    </submittedName>
</protein>
<dbReference type="Pfam" id="PF18368">
    <property type="entry name" value="Ig_GlcNase"/>
    <property type="match status" value="1"/>
</dbReference>
<dbReference type="GO" id="GO:0004553">
    <property type="term" value="F:hydrolase activity, hydrolyzing O-glycosyl compounds"/>
    <property type="evidence" value="ECO:0007669"/>
    <property type="project" value="InterPro"/>
</dbReference>
<feature type="domain" description="Beta-mannosidase-like galactose-binding" evidence="6">
    <location>
        <begin position="61"/>
        <end position="220"/>
    </location>
</feature>
<dbReference type="InterPro" id="IPR013783">
    <property type="entry name" value="Ig-like_fold"/>
</dbReference>
<dbReference type="Proteomes" id="UP000294498">
    <property type="component" value="Unassembled WGS sequence"/>
</dbReference>
<organism evidence="7 8">
    <name type="scientific">Dinghuibacter silviterrae</name>
    <dbReference type="NCBI Taxonomy" id="1539049"/>
    <lineage>
        <taxon>Bacteria</taxon>
        <taxon>Pseudomonadati</taxon>
        <taxon>Bacteroidota</taxon>
        <taxon>Chitinophagia</taxon>
        <taxon>Chitinophagales</taxon>
        <taxon>Chitinophagaceae</taxon>
        <taxon>Dinghuibacter</taxon>
    </lineage>
</organism>
<evidence type="ECO:0000256" key="3">
    <source>
        <dbReference type="ARBA" id="ARBA00023295"/>
    </source>
</evidence>
<dbReference type="Pfam" id="PF22666">
    <property type="entry name" value="Glyco_hydro_2_N2"/>
    <property type="match status" value="1"/>
</dbReference>
<dbReference type="PANTHER" id="PTHR43536:SF1">
    <property type="entry name" value="MANNOSYLGLYCOPROTEIN ENDO-BETA-MANNOSIDASE"/>
    <property type="match status" value="1"/>
</dbReference>
<comment type="caution">
    <text evidence="7">The sequence shown here is derived from an EMBL/GenBank/DDBJ whole genome shotgun (WGS) entry which is preliminary data.</text>
</comment>
<keyword evidence="3" id="KW-0326">Glycosidase</keyword>
<dbReference type="InterPro" id="IPR054593">
    <property type="entry name" value="Beta-mannosidase-like_N2"/>
</dbReference>
<dbReference type="Gene3D" id="2.60.40.10">
    <property type="entry name" value="Immunoglobulins"/>
    <property type="match status" value="2"/>
</dbReference>
<keyword evidence="8" id="KW-1185">Reference proteome</keyword>
<dbReference type="PANTHER" id="PTHR43536">
    <property type="entry name" value="MANNOSYLGLYCOPROTEIN ENDO-BETA-MANNOSIDASE"/>
    <property type="match status" value="1"/>
</dbReference>
<dbReference type="InterPro" id="IPR036156">
    <property type="entry name" value="Beta-gal/glucu_dom_sf"/>
</dbReference>
<dbReference type="Gene3D" id="2.60.120.260">
    <property type="entry name" value="Galactose-binding domain-like"/>
    <property type="match status" value="1"/>
</dbReference>
<name>A0A4R8DFV0_9BACT</name>
<evidence type="ECO:0000259" key="5">
    <source>
        <dbReference type="Pfam" id="PF18368"/>
    </source>
</evidence>
<evidence type="ECO:0000313" key="7">
    <source>
        <dbReference type="EMBL" id="TDW95976.1"/>
    </source>
</evidence>
<dbReference type="SUPFAM" id="SSF51445">
    <property type="entry name" value="(Trans)glycosidases"/>
    <property type="match status" value="1"/>
</dbReference>
<feature type="domain" description="Glycoside hydrolase family 2 catalytic" evidence="4">
    <location>
        <begin position="436"/>
        <end position="541"/>
    </location>
</feature>
<dbReference type="GO" id="GO:0005975">
    <property type="term" value="P:carbohydrate metabolic process"/>
    <property type="evidence" value="ECO:0007669"/>
    <property type="project" value="InterPro"/>
</dbReference>
<reference evidence="7 8" key="1">
    <citation type="submission" date="2019-03" db="EMBL/GenBank/DDBJ databases">
        <title>Genomic Encyclopedia of Type Strains, Phase IV (KMG-IV): sequencing the most valuable type-strain genomes for metagenomic binning, comparative biology and taxonomic classification.</title>
        <authorList>
            <person name="Goeker M."/>
        </authorList>
    </citation>
    <scope>NUCLEOTIDE SEQUENCE [LARGE SCALE GENOMIC DNA]</scope>
    <source>
        <strain evidence="7 8">DSM 100059</strain>
    </source>
</reference>
<sequence length="914" mass="101371">MAGGFLWMALPLFAQRAAQQSTSPFTQQELSGPWVCRRASAVGGADSAGAALSRPGTALKGWTPAVVPGTVLTTQLNAGQIPDPFYGMNNERIPDIYTVGNDYYTYWFVRDFAHARPQHGGHIWLQFRGVNYGFDVFLNGHRLTEKTHYGMFLRAAFDITKWLAADGHNRLAVIVYPPDPPGNANGGQGGDGTIARNVTHQYVAGWDWIQPIRDRNTGIWDKVLLKETGPVRIDHPHIVTRVPGTREALGPQAPAYLEVTADLVNASGVSQSGLLSYTLEGKTVSTLVRLGAHDTQTVRLPVDTLRHPRLWWPNGYGAQPLYAIQLRFRAGGAGATPAGSVTPAAGGRAGAVLARGSVSDEAPLTFGVRELTAPWNAHTRSREIRVNGRRVFIKGGNWIVSDAMLRLSKARYDAEVRFHRDMRLNLIRVWGGALTERPEFYDACDRYGLLVMQDFWGSGDCDGRWPDPKKLEDQATRKRYPDDHDLYIRSAADQIRMLRNHPSLAFWCGGNEITPPDDILHALQDSLLPSLDGTRWFTPYSNDSTMSYNTLGGNGDGPYGIQPLETFWEHRTFPFNSEVGSVGLGDMESLERFLPAANRVVPLAGREQDSVWDYHKYIPYGHYPDAYGPATDLAGFTRIAQLLNYDQYRGLIEGFAAHAWDWYTGVIIWKTQNPWTAMRGQMYDYYLDPNACLYGLHQAGETVHAAFNPVEEKLCLTNSGDRRTVRLWAKAYSMEGQETPLLEQKVDMEVDTTLVEADLREAVDRLRAGKGIFLLVGADGVGGAKNAAGGTKGAADAEAPLSRNLYWLPDSTGHYTGLQQLQAAKVDVRIRVTSEGKAEVVLHNPGRIPAFFIRLSVTDNRGHRLLPSFYSDNYISLMPGETGKVKLEFPVSKNGLRNLCLDGWNVKKCYFRGL</sequence>
<evidence type="ECO:0000259" key="4">
    <source>
        <dbReference type="Pfam" id="PF02836"/>
    </source>
</evidence>
<proteinExistence type="inferred from homology"/>
<dbReference type="AlphaFoldDB" id="A0A4R8DFV0"/>
<accession>A0A4R8DFV0</accession>
<comment type="similarity">
    <text evidence="1">Belongs to the glycosyl hydrolase 2 family.</text>
</comment>
<dbReference type="Pfam" id="PF02836">
    <property type="entry name" value="Glyco_hydro_2_C"/>
    <property type="match status" value="1"/>
</dbReference>
<evidence type="ECO:0000256" key="2">
    <source>
        <dbReference type="ARBA" id="ARBA00022801"/>
    </source>
</evidence>
<gene>
    <name evidence="7" type="ORF">EDB95_3797</name>
</gene>
<evidence type="ECO:0000259" key="6">
    <source>
        <dbReference type="Pfam" id="PF22666"/>
    </source>
</evidence>
<evidence type="ECO:0000313" key="8">
    <source>
        <dbReference type="Proteomes" id="UP000294498"/>
    </source>
</evidence>
<dbReference type="SUPFAM" id="SSF49303">
    <property type="entry name" value="beta-Galactosidase/glucuronidase domain"/>
    <property type="match status" value="2"/>
</dbReference>
<dbReference type="InterPro" id="IPR041351">
    <property type="entry name" value="Ig_GlcNase"/>
</dbReference>
<keyword evidence="2 7" id="KW-0378">Hydrolase</keyword>
<evidence type="ECO:0000256" key="1">
    <source>
        <dbReference type="ARBA" id="ARBA00007401"/>
    </source>
</evidence>
<dbReference type="InterPro" id="IPR017853">
    <property type="entry name" value="GH"/>
</dbReference>
<feature type="domain" description="Exo-beta-D-glucosaminidase Ig-fold" evidence="5">
    <location>
        <begin position="804"/>
        <end position="906"/>
    </location>
</feature>
<dbReference type="EMBL" id="SODV01000002">
    <property type="protein sequence ID" value="TDW95976.1"/>
    <property type="molecule type" value="Genomic_DNA"/>
</dbReference>